<organism evidence="3 4">
    <name type="scientific">Xanthoceras sorbifolium</name>
    <dbReference type="NCBI Taxonomy" id="99658"/>
    <lineage>
        <taxon>Eukaryota</taxon>
        <taxon>Viridiplantae</taxon>
        <taxon>Streptophyta</taxon>
        <taxon>Embryophyta</taxon>
        <taxon>Tracheophyta</taxon>
        <taxon>Spermatophyta</taxon>
        <taxon>Magnoliopsida</taxon>
        <taxon>eudicotyledons</taxon>
        <taxon>Gunneridae</taxon>
        <taxon>Pentapetalae</taxon>
        <taxon>rosids</taxon>
        <taxon>malvids</taxon>
        <taxon>Sapindales</taxon>
        <taxon>Sapindaceae</taxon>
        <taxon>Xanthoceroideae</taxon>
        <taxon>Xanthoceras</taxon>
    </lineage>
</organism>
<protein>
    <submittedName>
        <fullName evidence="3">Uncharacterized protein</fullName>
    </submittedName>
</protein>
<gene>
    <name evidence="3" type="ORF">JRO89_XSUnG0015300</name>
</gene>
<sequence length="102" mass="11591">MNEEDSVSNSFSKVSLYFSKEIMSSTSSSPPLPPKMQLGPLDDMSSLTLQLPLKRGLSKFYRGKSKSYNCLSEVRCLEDLAKPEYSNRKRFKSDHGKKVIKH</sequence>
<comment type="subcellular location">
    <subcellularLocation>
        <location evidence="1">Nucleus</location>
    </subcellularLocation>
</comment>
<keyword evidence="2" id="KW-0539">Nucleus</keyword>
<dbReference type="EMBL" id="JAFEMO010000030">
    <property type="protein sequence ID" value="KAH7531133.1"/>
    <property type="molecule type" value="Genomic_DNA"/>
</dbReference>
<evidence type="ECO:0000313" key="3">
    <source>
        <dbReference type="EMBL" id="KAH7531133.1"/>
    </source>
</evidence>
<dbReference type="PANTHER" id="PTHR33172">
    <property type="entry name" value="OS08G0516900 PROTEIN"/>
    <property type="match status" value="1"/>
</dbReference>
<dbReference type="PANTHER" id="PTHR33172:SF29">
    <property type="entry name" value="OS06G0559400 PROTEIN"/>
    <property type="match status" value="1"/>
</dbReference>
<dbReference type="Proteomes" id="UP000827721">
    <property type="component" value="Unassembled WGS sequence"/>
</dbReference>
<evidence type="ECO:0000256" key="1">
    <source>
        <dbReference type="ARBA" id="ARBA00004123"/>
    </source>
</evidence>
<keyword evidence="4" id="KW-1185">Reference proteome</keyword>
<name>A0ABQ8H094_9ROSI</name>
<reference evidence="3 4" key="1">
    <citation type="submission" date="2021-02" db="EMBL/GenBank/DDBJ databases">
        <title>Plant Genome Project.</title>
        <authorList>
            <person name="Zhang R.-G."/>
        </authorList>
    </citation>
    <scope>NUCLEOTIDE SEQUENCE [LARGE SCALE GENOMIC DNA]</scope>
    <source>
        <tissue evidence="3">Leaves</tissue>
    </source>
</reference>
<evidence type="ECO:0000256" key="2">
    <source>
        <dbReference type="ARBA" id="ARBA00023242"/>
    </source>
</evidence>
<proteinExistence type="predicted"/>
<accession>A0ABQ8H094</accession>
<evidence type="ECO:0000313" key="4">
    <source>
        <dbReference type="Proteomes" id="UP000827721"/>
    </source>
</evidence>
<dbReference type="InterPro" id="IPR051992">
    <property type="entry name" value="OxStress_Response_Reg"/>
</dbReference>
<comment type="caution">
    <text evidence="3">The sequence shown here is derived from an EMBL/GenBank/DDBJ whole genome shotgun (WGS) entry which is preliminary data.</text>
</comment>